<reference evidence="2" key="1">
    <citation type="journal article" date="2014" name="Int. J. Syst. Evol. Microbiol.">
        <title>Complete genome sequence of Corynebacterium casei LMG S-19264T (=DSM 44701T), isolated from a smear-ripened cheese.</title>
        <authorList>
            <consortium name="US DOE Joint Genome Institute (JGI-PGF)"/>
            <person name="Walter F."/>
            <person name="Albersmeier A."/>
            <person name="Kalinowski J."/>
            <person name="Ruckert C."/>
        </authorList>
    </citation>
    <scope>NUCLEOTIDE SEQUENCE</scope>
    <source>
        <strain evidence="2">JCM 30804</strain>
    </source>
</reference>
<sequence>MTIALPIRSRLPTIEVMAYHLLSNEDNSGRTLDTQLRETETHMQHLKQKVAALEAELSVLRSSSMPSLQSKQTLQIRAPQQMSLNGDELEFINTLFNS</sequence>
<feature type="coiled-coil region" evidence="1">
    <location>
        <begin position="36"/>
        <end position="63"/>
    </location>
</feature>
<keyword evidence="3" id="KW-1185">Reference proteome</keyword>
<keyword evidence="1" id="KW-0175">Coiled coil</keyword>
<organism evidence="2 3">
    <name type="scientific">Shewanella gelidii</name>
    <dbReference type="NCBI Taxonomy" id="1642821"/>
    <lineage>
        <taxon>Bacteria</taxon>
        <taxon>Pseudomonadati</taxon>
        <taxon>Pseudomonadota</taxon>
        <taxon>Gammaproteobacteria</taxon>
        <taxon>Alteromonadales</taxon>
        <taxon>Shewanellaceae</taxon>
        <taxon>Shewanella</taxon>
    </lineage>
</organism>
<protein>
    <submittedName>
        <fullName evidence="2">Uncharacterized protein</fullName>
    </submittedName>
</protein>
<dbReference type="Proteomes" id="UP000613743">
    <property type="component" value="Unassembled WGS sequence"/>
</dbReference>
<dbReference type="RefSeq" id="WP_188918037.1">
    <property type="nucleotide sequence ID" value="NZ_BMPZ01000002.1"/>
</dbReference>
<dbReference type="EMBL" id="BMPZ01000002">
    <property type="protein sequence ID" value="GGI72642.1"/>
    <property type="molecule type" value="Genomic_DNA"/>
</dbReference>
<evidence type="ECO:0000256" key="1">
    <source>
        <dbReference type="SAM" id="Coils"/>
    </source>
</evidence>
<reference evidence="2" key="2">
    <citation type="submission" date="2020-09" db="EMBL/GenBank/DDBJ databases">
        <authorList>
            <person name="Sun Q."/>
            <person name="Ohkuma M."/>
        </authorList>
    </citation>
    <scope>NUCLEOTIDE SEQUENCE</scope>
    <source>
        <strain evidence="2">JCM 30804</strain>
    </source>
</reference>
<gene>
    <name evidence="2" type="ORF">GCM10009332_07570</name>
</gene>
<comment type="caution">
    <text evidence="2">The sequence shown here is derived from an EMBL/GenBank/DDBJ whole genome shotgun (WGS) entry which is preliminary data.</text>
</comment>
<proteinExistence type="predicted"/>
<accession>A0A917N6W9</accession>
<evidence type="ECO:0000313" key="2">
    <source>
        <dbReference type="EMBL" id="GGI72642.1"/>
    </source>
</evidence>
<name>A0A917N6W9_9GAMM</name>
<evidence type="ECO:0000313" key="3">
    <source>
        <dbReference type="Proteomes" id="UP000613743"/>
    </source>
</evidence>
<dbReference type="AlphaFoldDB" id="A0A917N6W9"/>